<dbReference type="EMBL" id="JAVDVQ010000001">
    <property type="protein sequence ID" value="MDR7081060.1"/>
    <property type="molecule type" value="Genomic_DNA"/>
</dbReference>
<protein>
    <submittedName>
        <fullName evidence="1">Uncharacterized protein</fullName>
    </submittedName>
</protein>
<evidence type="ECO:0000313" key="1">
    <source>
        <dbReference type="EMBL" id="MDR7081060.1"/>
    </source>
</evidence>
<sequence>MGAGGFSSAWVMWSGAATTSSFSTPPVT</sequence>
<organism evidence="1 2">
    <name type="scientific">Arthrobacter ginsengisoli</name>
    <dbReference type="NCBI Taxonomy" id="1356565"/>
    <lineage>
        <taxon>Bacteria</taxon>
        <taxon>Bacillati</taxon>
        <taxon>Actinomycetota</taxon>
        <taxon>Actinomycetes</taxon>
        <taxon>Micrococcales</taxon>
        <taxon>Micrococcaceae</taxon>
        <taxon>Arthrobacter</taxon>
    </lineage>
</organism>
<accession>A0ABU1U7D6</accession>
<name>A0ABU1U7D6_9MICC</name>
<evidence type="ECO:0000313" key="2">
    <source>
        <dbReference type="Proteomes" id="UP001252243"/>
    </source>
</evidence>
<dbReference type="Proteomes" id="UP001252243">
    <property type="component" value="Unassembled WGS sequence"/>
</dbReference>
<comment type="caution">
    <text evidence="1">The sequence shown here is derived from an EMBL/GenBank/DDBJ whole genome shotgun (WGS) entry which is preliminary data.</text>
</comment>
<reference evidence="1 2" key="1">
    <citation type="submission" date="2023-07" db="EMBL/GenBank/DDBJ databases">
        <title>Sorghum-associated microbial communities from plants grown in Nebraska, USA.</title>
        <authorList>
            <person name="Schachtman D."/>
        </authorList>
    </citation>
    <scope>NUCLEOTIDE SEQUENCE [LARGE SCALE GENOMIC DNA]</scope>
    <source>
        <strain evidence="1 2">BE167</strain>
    </source>
</reference>
<keyword evidence="2" id="KW-1185">Reference proteome</keyword>
<gene>
    <name evidence="1" type="ORF">J2X01_000329</name>
</gene>
<proteinExistence type="predicted"/>